<dbReference type="InterPro" id="IPR038933">
    <property type="entry name" value="Ovate"/>
</dbReference>
<dbReference type="AlphaFoldDB" id="A0A061GZN4"/>
<dbReference type="Gramene" id="EOY33339">
    <property type="protein sequence ID" value="EOY33339"/>
    <property type="gene ID" value="TCM_041295"/>
</dbReference>
<proteinExistence type="predicted"/>
<dbReference type="STRING" id="3641.A0A061GZN4"/>
<dbReference type="PROSITE" id="PS51257">
    <property type="entry name" value="PROKAR_LIPOPROTEIN"/>
    <property type="match status" value="1"/>
</dbReference>
<dbReference type="PANTHER" id="PTHR33057">
    <property type="entry name" value="TRANSCRIPTION REPRESSOR OFP7-RELATED"/>
    <property type="match status" value="1"/>
</dbReference>
<dbReference type="OMA" id="RPCPKII"/>
<evidence type="ECO:0000313" key="8">
    <source>
        <dbReference type="EMBL" id="EOY33339.1"/>
    </source>
</evidence>
<dbReference type="EMBL" id="CM001887">
    <property type="protein sequence ID" value="EOY33339.1"/>
    <property type="molecule type" value="Genomic_DNA"/>
</dbReference>
<dbReference type="NCBIfam" id="TIGR01568">
    <property type="entry name" value="A_thal_3678"/>
    <property type="match status" value="1"/>
</dbReference>
<dbReference type="HOGENOM" id="CLU_061898_2_1_1"/>
<organism evidence="8 9">
    <name type="scientific">Theobroma cacao</name>
    <name type="common">Cacao</name>
    <name type="synonym">Cocoa</name>
    <dbReference type="NCBI Taxonomy" id="3641"/>
    <lineage>
        <taxon>Eukaryota</taxon>
        <taxon>Viridiplantae</taxon>
        <taxon>Streptophyta</taxon>
        <taxon>Embryophyta</taxon>
        <taxon>Tracheophyta</taxon>
        <taxon>Spermatophyta</taxon>
        <taxon>Magnoliopsida</taxon>
        <taxon>eudicotyledons</taxon>
        <taxon>Gunneridae</taxon>
        <taxon>Pentapetalae</taxon>
        <taxon>rosids</taxon>
        <taxon>malvids</taxon>
        <taxon>Malvales</taxon>
        <taxon>Malvaceae</taxon>
        <taxon>Byttnerioideae</taxon>
        <taxon>Theobroma</taxon>
    </lineage>
</organism>
<comment type="function">
    <text evidence="6">Transcriptional repressor that regulates multiple aspects of plant growth and development.</text>
</comment>
<name>A0A061GZN4_THECC</name>
<feature type="domain" description="OVATE" evidence="7">
    <location>
        <begin position="112"/>
        <end position="171"/>
    </location>
</feature>
<dbReference type="PANTHER" id="PTHR33057:SF138">
    <property type="entry name" value="TRANSCRIPTION REPRESSOR OFP10"/>
    <property type="match status" value="1"/>
</dbReference>
<dbReference type="Proteomes" id="UP000026915">
    <property type="component" value="Chromosome 9"/>
</dbReference>
<keyword evidence="2 6" id="KW-0678">Repressor</keyword>
<evidence type="ECO:0000256" key="1">
    <source>
        <dbReference type="ARBA" id="ARBA00004123"/>
    </source>
</evidence>
<protein>
    <recommendedName>
        <fullName evidence="6">Transcription repressor</fullName>
    </recommendedName>
    <alternativeName>
        <fullName evidence="6">Ovate family protein</fullName>
    </alternativeName>
</protein>
<dbReference type="PROSITE" id="PS51754">
    <property type="entry name" value="OVATE"/>
    <property type="match status" value="1"/>
</dbReference>
<comment type="subcellular location">
    <subcellularLocation>
        <location evidence="1 6">Nucleus</location>
    </subcellularLocation>
</comment>
<evidence type="ECO:0000256" key="5">
    <source>
        <dbReference type="ARBA" id="ARBA00023242"/>
    </source>
</evidence>
<evidence type="ECO:0000256" key="4">
    <source>
        <dbReference type="ARBA" id="ARBA00023163"/>
    </source>
</evidence>
<evidence type="ECO:0000256" key="6">
    <source>
        <dbReference type="RuleBase" id="RU367028"/>
    </source>
</evidence>
<sequence>MSSSKKNLLKTLLTANAGSCGCGRPKLSDVYEPKPKSKISAIQNPKLPSSSACYDKSNALTAMENDDLTSTSFSFNIDTTSSTLNSESEPDLPRPSKVMFSPCPKIIDSIAVVKDSNDPFQDFRQSMLQMIMEKEIYSKDDLQELLRCFLELNSPCHHDVIVKAFTEIWNQVTSKEIATVREEPCVVVHGKKHGS</sequence>
<dbReference type="Pfam" id="PF04844">
    <property type="entry name" value="Ovate"/>
    <property type="match status" value="1"/>
</dbReference>
<accession>A0A061GZN4</accession>
<dbReference type="eggNOG" id="ENOG502S0X5">
    <property type="taxonomic scope" value="Eukaryota"/>
</dbReference>
<dbReference type="GO" id="GO:0005634">
    <property type="term" value="C:nucleus"/>
    <property type="evidence" value="ECO:0007669"/>
    <property type="project" value="UniProtKB-SubCell"/>
</dbReference>
<evidence type="ECO:0000259" key="7">
    <source>
        <dbReference type="PROSITE" id="PS51754"/>
    </source>
</evidence>
<dbReference type="GO" id="GO:0045892">
    <property type="term" value="P:negative regulation of DNA-templated transcription"/>
    <property type="evidence" value="ECO:0007669"/>
    <property type="project" value="UniProtKB-UniRule"/>
</dbReference>
<dbReference type="InParanoid" id="A0A061GZN4"/>
<keyword evidence="5 6" id="KW-0539">Nucleus</keyword>
<keyword evidence="3 6" id="KW-0805">Transcription regulation</keyword>
<evidence type="ECO:0000256" key="3">
    <source>
        <dbReference type="ARBA" id="ARBA00023015"/>
    </source>
</evidence>
<keyword evidence="4 6" id="KW-0804">Transcription</keyword>
<reference evidence="8 9" key="1">
    <citation type="journal article" date="2013" name="Genome Biol.">
        <title>The genome sequence of the most widely cultivated cacao type and its use to identify candidate genes regulating pod color.</title>
        <authorList>
            <person name="Motamayor J.C."/>
            <person name="Mockaitis K."/>
            <person name="Schmutz J."/>
            <person name="Haiminen N."/>
            <person name="Iii D.L."/>
            <person name="Cornejo O."/>
            <person name="Findley S.D."/>
            <person name="Zheng P."/>
            <person name="Utro F."/>
            <person name="Royaert S."/>
            <person name="Saski C."/>
            <person name="Jenkins J."/>
            <person name="Podicheti R."/>
            <person name="Zhao M."/>
            <person name="Scheffler B.E."/>
            <person name="Stack J.C."/>
            <person name="Feltus F.A."/>
            <person name="Mustiga G.M."/>
            <person name="Amores F."/>
            <person name="Phillips W."/>
            <person name="Marelli J.P."/>
            <person name="May G.D."/>
            <person name="Shapiro H."/>
            <person name="Ma J."/>
            <person name="Bustamante C.D."/>
            <person name="Schnell R.J."/>
            <person name="Main D."/>
            <person name="Gilbert D."/>
            <person name="Parida L."/>
            <person name="Kuhn D.N."/>
        </authorList>
    </citation>
    <scope>NUCLEOTIDE SEQUENCE [LARGE SCALE GENOMIC DNA]</scope>
    <source>
        <strain evidence="9">cv. Matina 1-6</strain>
    </source>
</reference>
<keyword evidence="9" id="KW-1185">Reference proteome</keyword>
<dbReference type="InterPro" id="IPR006458">
    <property type="entry name" value="Ovate_C"/>
</dbReference>
<gene>
    <name evidence="8" type="ORF">TCM_041295</name>
</gene>
<evidence type="ECO:0000256" key="2">
    <source>
        <dbReference type="ARBA" id="ARBA00022491"/>
    </source>
</evidence>
<evidence type="ECO:0000313" key="9">
    <source>
        <dbReference type="Proteomes" id="UP000026915"/>
    </source>
</evidence>